<dbReference type="AlphaFoldDB" id="G0NXK3"/>
<dbReference type="HOGENOM" id="CLU_553457_0_0_1"/>
<reference evidence="3" key="1">
    <citation type="submission" date="2011-07" db="EMBL/GenBank/DDBJ databases">
        <authorList>
            <consortium name="Caenorhabditis brenneri Sequencing and Analysis Consortium"/>
            <person name="Wilson R.K."/>
        </authorList>
    </citation>
    <scope>NUCLEOTIDE SEQUENCE [LARGE SCALE GENOMIC DNA]</scope>
    <source>
        <strain evidence="3">PB2801</strain>
    </source>
</reference>
<dbReference type="InParanoid" id="G0NXK3"/>
<accession>G0NXK3</accession>
<organism evidence="3">
    <name type="scientific">Caenorhabditis brenneri</name>
    <name type="common">Nematode worm</name>
    <dbReference type="NCBI Taxonomy" id="135651"/>
    <lineage>
        <taxon>Eukaryota</taxon>
        <taxon>Metazoa</taxon>
        <taxon>Ecdysozoa</taxon>
        <taxon>Nematoda</taxon>
        <taxon>Chromadorea</taxon>
        <taxon>Rhabditida</taxon>
        <taxon>Rhabditina</taxon>
        <taxon>Rhabditomorpha</taxon>
        <taxon>Rhabditoidea</taxon>
        <taxon>Rhabditidae</taxon>
        <taxon>Peloderinae</taxon>
        <taxon>Caenorhabditis</taxon>
    </lineage>
</organism>
<keyword evidence="3" id="KW-1185">Reference proteome</keyword>
<protein>
    <submittedName>
        <fullName evidence="2">Uncharacterized protein</fullName>
    </submittedName>
</protein>
<evidence type="ECO:0000313" key="3">
    <source>
        <dbReference type="Proteomes" id="UP000008068"/>
    </source>
</evidence>
<dbReference type="EMBL" id="GL379972">
    <property type="protein sequence ID" value="EGT39532.1"/>
    <property type="molecule type" value="Genomic_DNA"/>
</dbReference>
<feature type="region of interest" description="Disordered" evidence="1">
    <location>
        <begin position="215"/>
        <end position="287"/>
    </location>
</feature>
<evidence type="ECO:0000256" key="1">
    <source>
        <dbReference type="SAM" id="MobiDB-lite"/>
    </source>
</evidence>
<dbReference type="Proteomes" id="UP000008068">
    <property type="component" value="Unassembled WGS sequence"/>
</dbReference>
<sequence length="493" mass="56121">MTEFIFNDIEIPTESIVPKNLVKETYPQLFSKLKQNESTRFFSRASVRGKKFCSVIWDRSSTTIAHQGISVTHAATHLGEVIFFFETNGKIYFAMRPWECQNPLNLFEAEMKSFLEPEEQKVLSDVRGNNHHFFEKVGEANNVILLEANSLTANFLTVTFKMRTMDDEKKAPFNFSVHKDKLDNTRDCSLSNDSTKEGVVQITDFPSESFVHRARTTNRAPSRPVTLSRIGFDSTNKHSFKPRTESTLNPPTAPRHTPYNVPSRKRKPKDVLDPRMSNWESSSGDLNIPEPLHSQNYDDFDSWFQHPASESQYYEDIGSTSQSILHSTFLEQNASMSEPSDGFPKKVDVPSTSSASNNIDDLVVLDLTDPLDEVEAEKLLKGKLLLKASNEEEAAMVFLHNMSAREDHDLIIEEEDDLTNRMGMAVEFDLSFEDRFSGNGELWRTETISLGDLTRLPKKVTNKLCCIIQHVLVQRLSTGLCIEPKPYRNCFVL</sequence>
<name>G0NXK3_CAEBE</name>
<evidence type="ECO:0000313" key="2">
    <source>
        <dbReference type="EMBL" id="EGT39532.1"/>
    </source>
</evidence>
<dbReference type="eggNOG" id="ENOG502TKDN">
    <property type="taxonomic scope" value="Eukaryota"/>
</dbReference>
<proteinExistence type="predicted"/>
<gene>
    <name evidence="2" type="ORF">CAEBREN_16258</name>
</gene>